<accession>A0A653KA01</accession>
<reference evidence="1 2" key="1">
    <citation type="submission" date="2019-10" db="EMBL/GenBank/DDBJ databases">
        <authorList>
            <person name="Karimi E."/>
        </authorList>
    </citation>
    <scope>NUCLEOTIDE SEQUENCE [LARGE SCALE GENOMIC DNA]</scope>
    <source>
        <strain evidence="1">Acinetobacter sp. 8BE</strain>
    </source>
</reference>
<dbReference type="AlphaFoldDB" id="A0A653KA01"/>
<gene>
    <name evidence="1" type="ORF">ACI8B_50298</name>
</gene>
<organism evidence="1 2">
    <name type="scientific">Acinetobacter proteolyticus</name>
    <dbReference type="NCBI Taxonomy" id="1776741"/>
    <lineage>
        <taxon>Bacteria</taxon>
        <taxon>Pseudomonadati</taxon>
        <taxon>Pseudomonadota</taxon>
        <taxon>Gammaproteobacteria</taxon>
        <taxon>Moraxellales</taxon>
        <taxon>Moraxellaceae</taxon>
        <taxon>Acinetobacter</taxon>
    </lineage>
</organism>
<name>A0A653KA01_9GAMM</name>
<evidence type="ECO:0000313" key="2">
    <source>
        <dbReference type="Proteomes" id="UP000430404"/>
    </source>
</evidence>
<protein>
    <submittedName>
        <fullName evidence="1">Uncharacterized protein</fullName>
    </submittedName>
</protein>
<dbReference type="Proteomes" id="UP000430404">
    <property type="component" value="Unassembled WGS sequence"/>
</dbReference>
<sequence length="46" mass="5383">MYPSIGLKGSIDLLNQIKYNKCIMKMSDIKKWKIKQLHIKVYGCLP</sequence>
<evidence type="ECO:0000313" key="1">
    <source>
        <dbReference type="EMBL" id="VXA57813.1"/>
    </source>
</evidence>
<dbReference type="EMBL" id="CABWKZ010000045">
    <property type="protein sequence ID" value="VXA57813.1"/>
    <property type="molecule type" value="Genomic_DNA"/>
</dbReference>
<proteinExistence type="predicted"/>